<sequence>MNMSNSRRDLIQAAHSIFERRLTHGCTGNLSVREGDQIVLTSTGCNLGALTTDELAVVAMDGTHLAGPKPTKEAFLHLAMLNARPELNAVVHTHSPAAAAVSCLDVVDGGDAIPPLTAYFAMRIGRLPMLPYMAPGDETGERTVAEFAREHHALLLRNHGPVVAGVSIAQALDHLEELEHTAELYLRLHGLPYVPLTTQRAAALEAKYRIQTTS</sequence>
<dbReference type="InterPro" id="IPR001303">
    <property type="entry name" value="Aldolase_II/adducin_N"/>
</dbReference>
<dbReference type="Proteomes" id="UP001160130">
    <property type="component" value="Unassembled WGS sequence"/>
</dbReference>
<dbReference type="InterPro" id="IPR036409">
    <property type="entry name" value="Aldolase_II/adducin_N_sf"/>
</dbReference>
<protein>
    <submittedName>
        <fullName evidence="4">Ribulose-5-phosphate 4-epimerase/fuculose-1-phosphate aldolase</fullName>
        <ecNumber evidence="4">4.1.1.104</ecNumber>
    </submittedName>
</protein>
<dbReference type="Gene3D" id="3.40.225.10">
    <property type="entry name" value="Class II aldolase/adducin N-terminal domain"/>
    <property type="match status" value="1"/>
</dbReference>
<keyword evidence="1" id="KW-0479">Metal-binding</keyword>
<dbReference type="GO" id="GO:0016829">
    <property type="term" value="F:lyase activity"/>
    <property type="evidence" value="ECO:0007669"/>
    <property type="project" value="UniProtKB-KW"/>
</dbReference>
<reference evidence="4 5" key="1">
    <citation type="submission" date="2023-04" db="EMBL/GenBank/DDBJ databases">
        <title>Forest soil microbial communities from Buena Vista Peninsula, Colon Province, Panama.</title>
        <authorList>
            <person name="Bouskill N."/>
        </authorList>
    </citation>
    <scope>NUCLEOTIDE SEQUENCE [LARGE SCALE GENOMIC DNA]</scope>
    <source>
        <strain evidence="4 5">AC80</strain>
    </source>
</reference>
<evidence type="ECO:0000256" key="2">
    <source>
        <dbReference type="ARBA" id="ARBA00023239"/>
    </source>
</evidence>
<keyword evidence="2 4" id="KW-0456">Lyase</keyword>
<dbReference type="PANTHER" id="PTHR22789">
    <property type="entry name" value="FUCULOSE PHOSPHATE ALDOLASE"/>
    <property type="match status" value="1"/>
</dbReference>
<accession>A0ABT6L3Q2</accession>
<dbReference type="EC" id="4.1.1.104" evidence="4"/>
<dbReference type="SUPFAM" id="SSF53639">
    <property type="entry name" value="AraD/HMP-PK domain-like"/>
    <property type="match status" value="1"/>
</dbReference>
<evidence type="ECO:0000313" key="4">
    <source>
        <dbReference type="EMBL" id="MDH6196847.1"/>
    </source>
</evidence>
<keyword evidence="5" id="KW-1185">Reference proteome</keyword>
<feature type="domain" description="Class II aldolase/adducin N-terminal" evidence="3">
    <location>
        <begin position="8"/>
        <end position="186"/>
    </location>
</feature>
<evidence type="ECO:0000259" key="3">
    <source>
        <dbReference type="SMART" id="SM01007"/>
    </source>
</evidence>
<comment type="caution">
    <text evidence="4">The sequence shown here is derived from an EMBL/GenBank/DDBJ whole genome shotgun (WGS) entry which is preliminary data.</text>
</comment>
<evidence type="ECO:0000256" key="1">
    <source>
        <dbReference type="ARBA" id="ARBA00022723"/>
    </source>
</evidence>
<dbReference type="EMBL" id="JARXVE010000005">
    <property type="protein sequence ID" value="MDH6196847.1"/>
    <property type="molecule type" value="Genomic_DNA"/>
</dbReference>
<organism evidence="4 5">
    <name type="scientific">Mycolicibacterium frederiksbergense</name>
    <dbReference type="NCBI Taxonomy" id="117567"/>
    <lineage>
        <taxon>Bacteria</taxon>
        <taxon>Bacillati</taxon>
        <taxon>Actinomycetota</taxon>
        <taxon>Actinomycetes</taxon>
        <taxon>Mycobacteriales</taxon>
        <taxon>Mycobacteriaceae</taxon>
        <taxon>Mycolicibacterium</taxon>
    </lineage>
</organism>
<gene>
    <name evidence="4" type="ORF">M2272_003500</name>
</gene>
<evidence type="ECO:0000313" key="5">
    <source>
        <dbReference type="Proteomes" id="UP001160130"/>
    </source>
</evidence>
<proteinExistence type="predicted"/>
<dbReference type="InterPro" id="IPR050197">
    <property type="entry name" value="Aldolase_class_II_sugar_metab"/>
</dbReference>
<name>A0ABT6L3Q2_9MYCO</name>
<dbReference type="SMART" id="SM01007">
    <property type="entry name" value="Aldolase_II"/>
    <property type="match status" value="1"/>
</dbReference>
<dbReference type="PANTHER" id="PTHR22789:SF0">
    <property type="entry name" value="3-OXO-TETRONATE 4-PHOSPHATE DECARBOXYLASE-RELATED"/>
    <property type="match status" value="1"/>
</dbReference>
<dbReference type="Pfam" id="PF00596">
    <property type="entry name" value="Aldolase_II"/>
    <property type="match status" value="1"/>
</dbReference>